<dbReference type="WBParaSite" id="Pan_g9604.t1">
    <property type="protein sequence ID" value="Pan_g9604.t1"/>
    <property type="gene ID" value="Pan_g9604"/>
</dbReference>
<reference evidence="11" key="2">
    <citation type="submission" date="2020-10" db="UniProtKB">
        <authorList>
            <consortium name="WormBaseParasite"/>
        </authorList>
    </citation>
    <scope>IDENTIFICATION</scope>
</reference>
<dbReference type="PROSITE" id="PS50071">
    <property type="entry name" value="HOMEOBOX_2"/>
    <property type="match status" value="1"/>
</dbReference>
<sequence>MTMASPPEDHMPTTGGSNVPGTASGASSNTSTNSANSWDLIPTTAAGNGLQQNAAAAAAFSWPYGAFSQSAFPNNSTYPAADFTGPWSTSWPHTDTRFQMNKFNVPCVSSTPYGINAFNAMNAASLNSAMRSSGRRRRNLFTQDQVNKLKEAFHKETYVKPEHREALAAATGLTPQQVKIWFQNNRYKCKQKQKEDERSGGPMRRSMDPDGCNPSHHRGRSRSPSASSCNINMSGASNSPSDIKPPMHDELGIGITPIIPQHPDLSEVKGDFGYQTPDFKSLNPSNFAAMHPYSGYPMNMGLYGYNIPGMTAAMGYSNPQNTAAGYQQY</sequence>
<dbReference type="GO" id="GO:0030154">
    <property type="term" value="P:cell differentiation"/>
    <property type="evidence" value="ECO:0007669"/>
    <property type="project" value="TreeGrafter"/>
</dbReference>
<dbReference type="CDD" id="cd00086">
    <property type="entry name" value="homeodomain"/>
    <property type="match status" value="1"/>
</dbReference>
<name>A0A7E4WB75_PANRE</name>
<evidence type="ECO:0000256" key="4">
    <source>
        <dbReference type="ARBA" id="ARBA00023155"/>
    </source>
</evidence>
<evidence type="ECO:0000256" key="3">
    <source>
        <dbReference type="ARBA" id="ARBA00023125"/>
    </source>
</evidence>
<organism evidence="10 11">
    <name type="scientific">Panagrellus redivivus</name>
    <name type="common">Microworm</name>
    <dbReference type="NCBI Taxonomy" id="6233"/>
    <lineage>
        <taxon>Eukaryota</taxon>
        <taxon>Metazoa</taxon>
        <taxon>Ecdysozoa</taxon>
        <taxon>Nematoda</taxon>
        <taxon>Chromadorea</taxon>
        <taxon>Rhabditida</taxon>
        <taxon>Tylenchina</taxon>
        <taxon>Panagrolaimomorpha</taxon>
        <taxon>Panagrolaimoidea</taxon>
        <taxon>Panagrolaimidae</taxon>
        <taxon>Panagrellus</taxon>
    </lineage>
</organism>
<accession>A0A7E4WB75</accession>
<evidence type="ECO:0000256" key="7">
    <source>
        <dbReference type="RuleBase" id="RU000682"/>
    </source>
</evidence>
<protein>
    <submittedName>
        <fullName evidence="11">Homeobox domain-containing protein</fullName>
    </submittedName>
</protein>
<dbReference type="SUPFAM" id="SSF46689">
    <property type="entry name" value="Homeodomain-like"/>
    <property type="match status" value="1"/>
</dbReference>
<dbReference type="GO" id="GO:0000978">
    <property type="term" value="F:RNA polymerase II cis-regulatory region sequence-specific DNA binding"/>
    <property type="evidence" value="ECO:0007669"/>
    <property type="project" value="TreeGrafter"/>
</dbReference>
<dbReference type="Gene3D" id="1.10.10.60">
    <property type="entry name" value="Homeodomain-like"/>
    <property type="match status" value="1"/>
</dbReference>
<keyword evidence="10" id="KW-1185">Reference proteome</keyword>
<evidence type="ECO:0000256" key="8">
    <source>
        <dbReference type="SAM" id="MobiDB-lite"/>
    </source>
</evidence>
<feature type="domain" description="Homeobox" evidence="9">
    <location>
        <begin position="132"/>
        <end position="192"/>
    </location>
</feature>
<feature type="region of interest" description="Disordered" evidence="8">
    <location>
        <begin position="1"/>
        <end position="40"/>
    </location>
</feature>
<evidence type="ECO:0000313" key="11">
    <source>
        <dbReference type="WBParaSite" id="Pan_g9604.t1"/>
    </source>
</evidence>
<evidence type="ECO:0000256" key="5">
    <source>
        <dbReference type="ARBA" id="ARBA00023242"/>
    </source>
</evidence>
<dbReference type="SMART" id="SM00389">
    <property type="entry name" value="HOX"/>
    <property type="match status" value="1"/>
</dbReference>
<evidence type="ECO:0000313" key="10">
    <source>
        <dbReference type="Proteomes" id="UP000492821"/>
    </source>
</evidence>
<proteinExistence type="predicted"/>
<feature type="compositionally biased region" description="Polar residues" evidence="8">
    <location>
        <begin position="229"/>
        <end position="241"/>
    </location>
</feature>
<dbReference type="Proteomes" id="UP000492821">
    <property type="component" value="Unassembled WGS sequence"/>
</dbReference>
<evidence type="ECO:0000256" key="2">
    <source>
        <dbReference type="ARBA" id="ARBA00022473"/>
    </source>
</evidence>
<dbReference type="PROSITE" id="PS00027">
    <property type="entry name" value="HOMEOBOX_1"/>
    <property type="match status" value="1"/>
</dbReference>
<dbReference type="PANTHER" id="PTHR24340">
    <property type="entry name" value="HOMEOBOX PROTEIN NKX"/>
    <property type="match status" value="1"/>
</dbReference>
<dbReference type="GO" id="GO:0000981">
    <property type="term" value="F:DNA-binding transcription factor activity, RNA polymerase II-specific"/>
    <property type="evidence" value="ECO:0007669"/>
    <property type="project" value="InterPro"/>
</dbReference>
<dbReference type="InterPro" id="IPR050394">
    <property type="entry name" value="Homeobox_NK-like"/>
</dbReference>
<dbReference type="InterPro" id="IPR017970">
    <property type="entry name" value="Homeobox_CS"/>
</dbReference>
<keyword evidence="3 6" id="KW-0238">DNA-binding</keyword>
<feature type="region of interest" description="Disordered" evidence="8">
    <location>
        <begin position="189"/>
        <end position="252"/>
    </location>
</feature>
<evidence type="ECO:0000256" key="6">
    <source>
        <dbReference type="PROSITE-ProRule" id="PRU00108"/>
    </source>
</evidence>
<keyword evidence="5 6" id="KW-0539">Nucleus</keyword>
<keyword evidence="2" id="KW-0217">Developmental protein</keyword>
<reference evidence="10" key="1">
    <citation type="journal article" date="2013" name="Genetics">
        <title>The draft genome and transcriptome of Panagrellus redivivus are shaped by the harsh demands of a free-living lifestyle.</title>
        <authorList>
            <person name="Srinivasan J."/>
            <person name="Dillman A.R."/>
            <person name="Macchietto M.G."/>
            <person name="Heikkinen L."/>
            <person name="Lakso M."/>
            <person name="Fracchia K.M."/>
            <person name="Antoshechkin I."/>
            <person name="Mortazavi A."/>
            <person name="Wong G."/>
            <person name="Sternberg P.W."/>
        </authorList>
    </citation>
    <scope>NUCLEOTIDE SEQUENCE [LARGE SCALE GENOMIC DNA]</scope>
    <source>
        <strain evidence="10">MT8872</strain>
    </source>
</reference>
<evidence type="ECO:0000256" key="1">
    <source>
        <dbReference type="ARBA" id="ARBA00004123"/>
    </source>
</evidence>
<dbReference type="PANTHER" id="PTHR24340:SF41">
    <property type="entry name" value="MUSCLE-SPECIFIC HOMEOBOX PROTEIN TINMAN-RELATED"/>
    <property type="match status" value="1"/>
</dbReference>
<evidence type="ECO:0000259" key="9">
    <source>
        <dbReference type="PROSITE" id="PS50071"/>
    </source>
</evidence>
<dbReference type="AlphaFoldDB" id="A0A7E4WB75"/>
<dbReference type="Pfam" id="PF00046">
    <property type="entry name" value="Homeodomain"/>
    <property type="match status" value="1"/>
</dbReference>
<comment type="subcellular location">
    <subcellularLocation>
        <location evidence="1 6 7">Nucleus</location>
    </subcellularLocation>
</comment>
<feature type="compositionally biased region" description="Low complexity" evidence="8">
    <location>
        <begin position="21"/>
        <end position="37"/>
    </location>
</feature>
<dbReference type="GO" id="GO:0005634">
    <property type="term" value="C:nucleus"/>
    <property type="evidence" value="ECO:0007669"/>
    <property type="project" value="UniProtKB-SubCell"/>
</dbReference>
<keyword evidence="4 6" id="KW-0371">Homeobox</keyword>
<feature type="DNA-binding region" description="Homeobox" evidence="6">
    <location>
        <begin position="134"/>
        <end position="193"/>
    </location>
</feature>
<dbReference type="InterPro" id="IPR001356">
    <property type="entry name" value="HD"/>
</dbReference>
<dbReference type="InterPro" id="IPR009057">
    <property type="entry name" value="Homeodomain-like_sf"/>
</dbReference>